<dbReference type="AlphaFoldDB" id="X0UAV8"/>
<feature type="non-terminal residue" evidence="1">
    <location>
        <position position="1"/>
    </location>
</feature>
<evidence type="ECO:0008006" key="2">
    <source>
        <dbReference type="Google" id="ProtNLM"/>
    </source>
</evidence>
<dbReference type="PANTHER" id="PTHR47183">
    <property type="entry name" value="GLUCOSE-1-PHOSPHATE CYTIDYLYLTRANSFERASE-RELATED"/>
    <property type="match status" value="1"/>
</dbReference>
<comment type="caution">
    <text evidence="1">The sequence shown here is derived from an EMBL/GenBank/DDBJ whole genome shotgun (WGS) entry which is preliminary data.</text>
</comment>
<dbReference type="PANTHER" id="PTHR47183:SF3">
    <property type="entry name" value="TRANSFERASE"/>
    <property type="match status" value="1"/>
</dbReference>
<gene>
    <name evidence="1" type="ORF">S01H1_45811</name>
</gene>
<dbReference type="GO" id="GO:0047343">
    <property type="term" value="F:glucose-1-phosphate cytidylyltransferase activity"/>
    <property type="evidence" value="ECO:0007669"/>
    <property type="project" value="InterPro"/>
</dbReference>
<sequence length="85" mass="10341">SIKEVAKANIWLNGGYLVFRQDIFKYMNDGEELVEQPFQRLVRKNKLMAYKYDGFWACMDTFKEKQRLEDLSDRDDAPWKVWEHF</sequence>
<dbReference type="InterPro" id="IPR029044">
    <property type="entry name" value="Nucleotide-diphossugar_trans"/>
</dbReference>
<dbReference type="SUPFAM" id="SSF53448">
    <property type="entry name" value="Nucleotide-diphospho-sugar transferases"/>
    <property type="match status" value="1"/>
</dbReference>
<dbReference type="InterPro" id="IPR013446">
    <property type="entry name" value="G1P_cyt_trans-like"/>
</dbReference>
<proteinExistence type="predicted"/>
<dbReference type="Gene3D" id="3.90.550.10">
    <property type="entry name" value="Spore Coat Polysaccharide Biosynthesis Protein SpsA, Chain A"/>
    <property type="match status" value="1"/>
</dbReference>
<evidence type="ECO:0000313" key="1">
    <source>
        <dbReference type="EMBL" id="GAG02944.1"/>
    </source>
</evidence>
<protein>
    <recommendedName>
        <fullName evidence="2">Nucleotidyl transferase domain-containing protein</fullName>
    </recommendedName>
</protein>
<organism evidence="1">
    <name type="scientific">marine sediment metagenome</name>
    <dbReference type="NCBI Taxonomy" id="412755"/>
    <lineage>
        <taxon>unclassified sequences</taxon>
        <taxon>metagenomes</taxon>
        <taxon>ecological metagenomes</taxon>
    </lineage>
</organism>
<dbReference type="EMBL" id="BARS01029300">
    <property type="protein sequence ID" value="GAG02944.1"/>
    <property type="molecule type" value="Genomic_DNA"/>
</dbReference>
<reference evidence="1" key="1">
    <citation type="journal article" date="2014" name="Front. Microbiol.">
        <title>High frequency of phylogenetically diverse reductive dehalogenase-homologous genes in deep subseafloor sedimentary metagenomes.</title>
        <authorList>
            <person name="Kawai M."/>
            <person name="Futagami T."/>
            <person name="Toyoda A."/>
            <person name="Takaki Y."/>
            <person name="Nishi S."/>
            <person name="Hori S."/>
            <person name="Arai W."/>
            <person name="Tsubouchi T."/>
            <person name="Morono Y."/>
            <person name="Uchiyama I."/>
            <person name="Ito T."/>
            <person name="Fujiyama A."/>
            <person name="Inagaki F."/>
            <person name="Takami H."/>
        </authorList>
    </citation>
    <scope>NUCLEOTIDE SEQUENCE</scope>
    <source>
        <strain evidence="1">Expedition CK06-06</strain>
    </source>
</reference>
<accession>X0UAV8</accession>
<name>X0UAV8_9ZZZZ</name>